<name>A0A0C3C375_HEBCY</name>
<accession>A0A0C3C375</accession>
<feature type="non-terminal residue" evidence="1">
    <location>
        <position position="1"/>
    </location>
</feature>
<reference evidence="1 2" key="1">
    <citation type="submission" date="2014-04" db="EMBL/GenBank/DDBJ databases">
        <authorList>
            <consortium name="DOE Joint Genome Institute"/>
            <person name="Kuo A."/>
            <person name="Gay G."/>
            <person name="Dore J."/>
            <person name="Kohler A."/>
            <person name="Nagy L.G."/>
            <person name="Floudas D."/>
            <person name="Copeland A."/>
            <person name="Barry K.W."/>
            <person name="Cichocki N."/>
            <person name="Veneault-Fourrey C."/>
            <person name="LaButti K."/>
            <person name="Lindquist E.A."/>
            <person name="Lipzen A."/>
            <person name="Lundell T."/>
            <person name="Morin E."/>
            <person name="Murat C."/>
            <person name="Sun H."/>
            <person name="Tunlid A."/>
            <person name="Henrissat B."/>
            <person name="Grigoriev I.V."/>
            <person name="Hibbett D.S."/>
            <person name="Martin F."/>
            <person name="Nordberg H.P."/>
            <person name="Cantor M.N."/>
            <person name="Hua S.X."/>
        </authorList>
    </citation>
    <scope>NUCLEOTIDE SEQUENCE [LARGE SCALE GENOMIC DNA]</scope>
    <source>
        <strain evidence="2">h7</strain>
    </source>
</reference>
<dbReference type="Proteomes" id="UP000053424">
    <property type="component" value="Unassembled WGS sequence"/>
</dbReference>
<sequence>AGRFASSFSINKILYNASGSFASTVPEFACSNAKLSYDDIGDLTSTRSFSGRVGESDIALTFDIGPVISGRLNMPINPASTVSGS</sequence>
<evidence type="ECO:0000313" key="2">
    <source>
        <dbReference type="Proteomes" id="UP000053424"/>
    </source>
</evidence>
<keyword evidence="2" id="KW-1185">Reference proteome</keyword>
<gene>
    <name evidence="1" type="ORF">M413DRAFT_39138</name>
</gene>
<reference evidence="2" key="2">
    <citation type="submission" date="2015-01" db="EMBL/GenBank/DDBJ databases">
        <title>Evolutionary Origins and Diversification of the Mycorrhizal Mutualists.</title>
        <authorList>
            <consortium name="DOE Joint Genome Institute"/>
            <consortium name="Mycorrhizal Genomics Consortium"/>
            <person name="Kohler A."/>
            <person name="Kuo A."/>
            <person name="Nagy L.G."/>
            <person name="Floudas D."/>
            <person name="Copeland A."/>
            <person name="Barry K.W."/>
            <person name="Cichocki N."/>
            <person name="Veneault-Fourrey C."/>
            <person name="LaButti K."/>
            <person name="Lindquist E.A."/>
            <person name="Lipzen A."/>
            <person name="Lundell T."/>
            <person name="Morin E."/>
            <person name="Murat C."/>
            <person name="Riley R."/>
            <person name="Ohm R."/>
            <person name="Sun H."/>
            <person name="Tunlid A."/>
            <person name="Henrissat B."/>
            <person name="Grigoriev I.V."/>
            <person name="Hibbett D.S."/>
            <person name="Martin F."/>
        </authorList>
    </citation>
    <scope>NUCLEOTIDE SEQUENCE [LARGE SCALE GENOMIC DNA]</scope>
    <source>
        <strain evidence="2">h7</strain>
    </source>
</reference>
<dbReference type="AlphaFoldDB" id="A0A0C3C375"/>
<proteinExistence type="predicted"/>
<protein>
    <submittedName>
        <fullName evidence="1">Uncharacterized protein</fullName>
    </submittedName>
</protein>
<dbReference type="HOGENOM" id="CLU_155349_2_0_1"/>
<dbReference type="EMBL" id="KN831793">
    <property type="protein sequence ID" value="KIM38056.1"/>
    <property type="molecule type" value="Genomic_DNA"/>
</dbReference>
<dbReference type="OrthoDB" id="2879353at2759"/>
<organism evidence="1 2">
    <name type="scientific">Hebeloma cylindrosporum</name>
    <dbReference type="NCBI Taxonomy" id="76867"/>
    <lineage>
        <taxon>Eukaryota</taxon>
        <taxon>Fungi</taxon>
        <taxon>Dikarya</taxon>
        <taxon>Basidiomycota</taxon>
        <taxon>Agaricomycotina</taxon>
        <taxon>Agaricomycetes</taxon>
        <taxon>Agaricomycetidae</taxon>
        <taxon>Agaricales</taxon>
        <taxon>Agaricineae</taxon>
        <taxon>Hymenogastraceae</taxon>
        <taxon>Hebeloma</taxon>
    </lineage>
</organism>
<evidence type="ECO:0000313" key="1">
    <source>
        <dbReference type="EMBL" id="KIM38056.1"/>
    </source>
</evidence>
<feature type="non-terminal residue" evidence="1">
    <location>
        <position position="85"/>
    </location>
</feature>